<name>A0AAD7DX31_MYCRO</name>
<dbReference type="EMBL" id="JARKIE010000016">
    <property type="protein sequence ID" value="KAJ7701847.1"/>
    <property type="molecule type" value="Genomic_DNA"/>
</dbReference>
<keyword evidence="2" id="KW-1185">Reference proteome</keyword>
<reference evidence="1" key="1">
    <citation type="submission" date="2023-03" db="EMBL/GenBank/DDBJ databases">
        <title>Massive genome expansion in bonnet fungi (Mycena s.s.) driven by repeated elements and novel gene families across ecological guilds.</title>
        <authorList>
            <consortium name="Lawrence Berkeley National Laboratory"/>
            <person name="Harder C.B."/>
            <person name="Miyauchi S."/>
            <person name="Viragh M."/>
            <person name="Kuo A."/>
            <person name="Thoen E."/>
            <person name="Andreopoulos B."/>
            <person name="Lu D."/>
            <person name="Skrede I."/>
            <person name="Drula E."/>
            <person name="Henrissat B."/>
            <person name="Morin E."/>
            <person name="Kohler A."/>
            <person name="Barry K."/>
            <person name="LaButti K."/>
            <person name="Morin E."/>
            <person name="Salamov A."/>
            <person name="Lipzen A."/>
            <person name="Mereny Z."/>
            <person name="Hegedus B."/>
            <person name="Baldrian P."/>
            <person name="Stursova M."/>
            <person name="Weitz H."/>
            <person name="Taylor A."/>
            <person name="Grigoriev I.V."/>
            <person name="Nagy L.G."/>
            <person name="Martin F."/>
            <person name="Kauserud H."/>
        </authorList>
    </citation>
    <scope>NUCLEOTIDE SEQUENCE</scope>
    <source>
        <strain evidence="1">CBHHK067</strain>
    </source>
</reference>
<evidence type="ECO:0000313" key="1">
    <source>
        <dbReference type="EMBL" id="KAJ7701847.1"/>
    </source>
</evidence>
<gene>
    <name evidence="1" type="ORF">B0H17DRAFT_167045</name>
</gene>
<dbReference type="AlphaFoldDB" id="A0AAD7DX31"/>
<proteinExistence type="predicted"/>
<dbReference type="Proteomes" id="UP001221757">
    <property type="component" value="Unassembled WGS sequence"/>
</dbReference>
<protein>
    <submittedName>
        <fullName evidence="1">Uncharacterized protein</fullName>
    </submittedName>
</protein>
<organism evidence="1 2">
    <name type="scientific">Mycena rosella</name>
    <name type="common">Pink bonnet</name>
    <name type="synonym">Agaricus rosellus</name>
    <dbReference type="NCBI Taxonomy" id="1033263"/>
    <lineage>
        <taxon>Eukaryota</taxon>
        <taxon>Fungi</taxon>
        <taxon>Dikarya</taxon>
        <taxon>Basidiomycota</taxon>
        <taxon>Agaricomycotina</taxon>
        <taxon>Agaricomycetes</taxon>
        <taxon>Agaricomycetidae</taxon>
        <taxon>Agaricales</taxon>
        <taxon>Marasmiineae</taxon>
        <taxon>Mycenaceae</taxon>
        <taxon>Mycena</taxon>
    </lineage>
</organism>
<accession>A0AAD7DX31</accession>
<comment type="caution">
    <text evidence="1">The sequence shown here is derived from an EMBL/GenBank/DDBJ whole genome shotgun (WGS) entry which is preliminary data.</text>
</comment>
<evidence type="ECO:0000313" key="2">
    <source>
        <dbReference type="Proteomes" id="UP001221757"/>
    </source>
</evidence>
<sequence>MNLEIFSQSLSLISVVLMPFIPNAIMRYISMIVASVCFAVHLAFHNSPTCLVTRLAASMEELLELFSTAVIECTRALQFIYRTELELTELKYAVSNLRTRAINAKKVSWKVYPYHVGCLVVSIIECQHDIIDLRASIMLAIESARQQTLQEEINRKKTTLAVNFPGGRDQARTLRMRLSSMDQFASEDQVHLRLVQMIR</sequence>